<dbReference type="InterPro" id="IPR039846">
    <property type="entry name" value="ZCCHC4"/>
</dbReference>
<proteinExistence type="predicted"/>
<evidence type="ECO:0000256" key="4">
    <source>
        <dbReference type="ARBA" id="ARBA00022679"/>
    </source>
</evidence>
<dbReference type="Proteomes" id="UP000663852">
    <property type="component" value="Unassembled WGS sequence"/>
</dbReference>
<dbReference type="EMBL" id="CAJNOR010000114">
    <property type="protein sequence ID" value="CAF0802867.1"/>
    <property type="molecule type" value="Genomic_DNA"/>
</dbReference>
<dbReference type="GO" id="GO:0008988">
    <property type="term" value="F:rRNA (adenine-N6-)-methyltransferase activity"/>
    <property type="evidence" value="ECO:0007669"/>
    <property type="project" value="InterPro"/>
</dbReference>
<evidence type="ECO:0000256" key="2">
    <source>
        <dbReference type="ARBA" id="ARBA00022490"/>
    </source>
</evidence>
<evidence type="ECO:0000256" key="3">
    <source>
        <dbReference type="ARBA" id="ARBA00022603"/>
    </source>
</evidence>
<evidence type="ECO:0000313" key="7">
    <source>
        <dbReference type="Proteomes" id="UP000663828"/>
    </source>
</evidence>
<dbReference type="Proteomes" id="UP000663828">
    <property type="component" value="Unassembled WGS sequence"/>
</dbReference>
<keyword evidence="2" id="KW-0963">Cytoplasm</keyword>
<keyword evidence="7" id="KW-1185">Reference proteome</keyword>
<dbReference type="GO" id="GO:0005737">
    <property type="term" value="C:cytoplasm"/>
    <property type="evidence" value="ECO:0007669"/>
    <property type="project" value="UniProtKB-SubCell"/>
</dbReference>
<name>A0A814FZ45_ADIRI</name>
<comment type="caution">
    <text evidence="6">The sequence shown here is derived from an EMBL/GenBank/DDBJ whole genome shotgun (WGS) entry which is preliminary data.</text>
</comment>
<dbReference type="EMBL" id="CAJNOJ010000058">
    <property type="protein sequence ID" value="CAF0988923.1"/>
    <property type="molecule type" value="Genomic_DNA"/>
</dbReference>
<dbReference type="GO" id="GO:0005730">
    <property type="term" value="C:nucleolus"/>
    <property type="evidence" value="ECO:0007669"/>
    <property type="project" value="TreeGrafter"/>
</dbReference>
<keyword evidence="3" id="KW-0489">Methyltransferase</keyword>
<dbReference type="InterPro" id="IPR041370">
    <property type="entry name" value="Mlase_EEF1AKMT1/ZCCHC4"/>
</dbReference>
<evidence type="ECO:0000256" key="1">
    <source>
        <dbReference type="ARBA" id="ARBA00004496"/>
    </source>
</evidence>
<protein>
    <recommendedName>
        <fullName evidence="9">CTCHY-type domain-containing protein</fullName>
    </recommendedName>
</protein>
<dbReference type="PROSITE" id="PS50216">
    <property type="entry name" value="DHHC"/>
    <property type="match status" value="1"/>
</dbReference>
<dbReference type="AlphaFoldDB" id="A0A814FZ45"/>
<evidence type="ECO:0000313" key="6">
    <source>
        <dbReference type="EMBL" id="CAF0988923.1"/>
    </source>
</evidence>
<keyword evidence="4" id="KW-0808">Transferase</keyword>
<dbReference type="OrthoDB" id="1470350at2759"/>
<gene>
    <name evidence="6" type="ORF">EDS130_LOCUS14283</name>
    <name evidence="5" type="ORF">XAT740_LOCUS3064</name>
</gene>
<reference evidence="6" key="1">
    <citation type="submission" date="2021-02" db="EMBL/GenBank/DDBJ databases">
        <authorList>
            <person name="Nowell W R."/>
        </authorList>
    </citation>
    <scope>NUCLEOTIDE SEQUENCE</scope>
</reference>
<dbReference type="Pfam" id="PF10237">
    <property type="entry name" value="N6-adenineMlase"/>
    <property type="match status" value="1"/>
</dbReference>
<evidence type="ECO:0000313" key="5">
    <source>
        <dbReference type="EMBL" id="CAF0802867.1"/>
    </source>
</evidence>
<accession>A0A814FZ45</accession>
<comment type="subcellular location">
    <subcellularLocation>
        <location evidence="1">Cytoplasm</location>
    </subcellularLocation>
</comment>
<evidence type="ECO:0008006" key="9">
    <source>
        <dbReference type="Google" id="ProtNLM"/>
    </source>
</evidence>
<evidence type="ECO:0000313" key="8">
    <source>
        <dbReference type="Proteomes" id="UP000663852"/>
    </source>
</evidence>
<organism evidence="6 8">
    <name type="scientific">Adineta ricciae</name>
    <name type="common">Rotifer</name>
    <dbReference type="NCBI Taxonomy" id="249248"/>
    <lineage>
        <taxon>Eukaryota</taxon>
        <taxon>Metazoa</taxon>
        <taxon>Spiralia</taxon>
        <taxon>Gnathifera</taxon>
        <taxon>Rotifera</taxon>
        <taxon>Eurotatoria</taxon>
        <taxon>Bdelloidea</taxon>
        <taxon>Adinetida</taxon>
        <taxon>Adinetidae</taxon>
        <taxon>Adineta</taxon>
    </lineage>
</organism>
<sequence length="420" mass="49770">MTNASIEVDFSDDIETDHPRCVHGPTLLFRSSTERFFACSACRDRQECDIYIPYEKRSSKASKRIIKQHAIEYKRFKEHIQTIQKNRVKFSKQSHIHYCSTCSLLFLEVNQSEHADHDYSESLTRRQYHQPCRYLLQPLEKKRTNAQFFFSQTFIDYFITKLLSQGSWDSIICIGCPTIFENLNRPEHKNKFRTYLLDYDHRLCSFYSSKRMLIYNMFNGHIFSKTKFFYGQFLFNTKNCLIVIDPPFGGFHRALAYSIDKLVSSRNITHNLILFNPYFLEKWISDAFPSLKMLDYKVEYTSNSSLHLCRGKKGSPVRMFTDICPSKCPPLDDVNYKYCFECNRYTLLTNQHCFQCQSCTSKDGLPYKHCLLCQRCVKSERVHCMKCNVCHLKDQCMTETTKRTCQMSDKEENRKKFKNK</sequence>
<dbReference type="PANTHER" id="PTHR13493">
    <property type="entry name" value="ZINC FINGER CCHC DOMAIN-CONTAINING"/>
    <property type="match status" value="1"/>
</dbReference>
<dbReference type="PANTHER" id="PTHR13493:SF3">
    <property type="entry name" value="RRNA N6-ADENOSINE-METHYLTRANSFERASE ZCCHC4"/>
    <property type="match status" value="1"/>
</dbReference>